<sequence>MTIVRISTAPLSIDDLLAVVDGARVELAEPARAVVAAAREVVEEALTAGAAVYGLTTQVGHLRDTRLSEEEIRGEQEFLVRSHAGGIGPPLPTPVVRAALAVRLAGIARGGSGASVAVADTLAAMLNAGVHPLVPETGSVGAADIGQMGAIAQVAIGLGRAEHRGEVLPGAEALRRAGIPPLVLGGKDGLALISANGVSVGSAALVVARAERAAAAADVAAAVTMEATRANPSVVHPAVGRAKGVAGQVAAADHIRDLLTGSALLGPDGPASVQDPLSIRVVPQVHGALREHVAATRAAVDAELAAAADNPLVSVEDRALVSNGNFHPMVLAIACDALRIALAHVGQLSDRRMSQLWETFFRQLAGPPPSAAYGLSLRVAAAAAVADLRQLAAPATLDVPPLDNGVEDHATGAPLSARRADAALGLLEDLLAVELLLAADVLATARPLPAPGIGTAAALAQVRAATAEAEPHPDAVHRALRARFPGAGLPGAAG</sequence>
<evidence type="ECO:0000313" key="2">
    <source>
        <dbReference type="EMBL" id="NEK58324.1"/>
    </source>
</evidence>
<dbReference type="EMBL" id="JAAGWF010000010">
    <property type="protein sequence ID" value="NEK58324.1"/>
    <property type="molecule type" value="Genomic_DNA"/>
</dbReference>
<dbReference type="InterPro" id="IPR008948">
    <property type="entry name" value="L-Aspartase-like"/>
</dbReference>
<dbReference type="Pfam" id="PF00221">
    <property type="entry name" value="Lyase_aromatic"/>
    <property type="match status" value="1"/>
</dbReference>
<keyword evidence="1 2" id="KW-0456">Lyase</keyword>
<proteinExistence type="predicted"/>
<dbReference type="InterPro" id="IPR001106">
    <property type="entry name" value="Aromatic_Lyase"/>
</dbReference>
<gene>
    <name evidence="2" type="ORF">GCU56_10620</name>
</gene>
<accession>A0A7K3W2A8</accession>
<protein>
    <submittedName>
        <fullName evidence="2">Aromatic amino acid lyase</fullName>
    </submittedName>
</protein>
<dbReference type="RefSeq" id="WP_163481707.1">
    <property type="nucleotide sequence ID" value="NZ_JAAGWF010000010.1"/>
</dbReference>
<dbReference type="Gene3D" id="1.20.200.10">
    <property type="entry name" value="Fumarase/aspartase (Central domain)"/>
    <property type="match status" value="1"/>
</dbReference>
<dbReference type="Gene3D" id="1.10.275.10">
    <property type="entry name" value="Fumarase/aspartase (N-terminal domain)"/>
    <property type="match status" value="1"/>
</dbReference>
<comment type="caution">
    <text evidence="2">The sequence shown here is derived from an EMBL/GenBank/DDBJ whole genome shotgun (WGS) entry which is preliminary data.</text>
</comment>
<dbReference type="InterPro" id="IPR024083">
    <property type="entry name" value="Fumarase/histidase_N"/>
</dbReference>
<dbReference type="GO" id="GO:0016841">
    <property type="term" value="F:ammonia-lyase activity"/>
    <property type="evidence" value="ECO:0007669"/>
    <property type="project" value="UniProtKB-ARBA"/>
</dbReference>
<dbReference type="PANTHER" id="PTHR10362">
    <property type="entry name" value="HISTIDINE AMMONIA-LYASE"/>
    <property type="match status" value="1"/>
</dbReference>
<name>A0A7K3W2A8_9ACTN</name>
<dbReference type="Proteomes" id="UP000470246">
    <property type="component" value="Unassembled WGS sequence"/>
</dbReference>
<organism evidence="2 3">
    <name type="scientific">Geodermatophilus sabuli</name>
    <dbReference type="NCBI Taxonomy" id="1564158"/>
    <lineage>
        <taxon>Bacteria</taxon>
        <taxon>Bacillati</taxon>
        <taxon>Actinomycetota</taxon>
        <taxon>Actinomycetes</taxon>
        <taxon>Geodermatophilales</taxon>
        <taxon>Geodermatophilaceae</taxon>
        <taxon>Geodermatophilus</taxon>
    </lineage>
</organism>
<evidence type="ECO:0000313" key="3">
    <source>
        <dbReference type="Proteomes" id="UP000470246"/>
    </source>
</evidence>
<dbReference type="SUPFAM" id="SSF48557">
    <property type="entry name" value="L-aspartase-like"/>
    <property type="match status" value="1"/>
</dbReference>
<dbReference type="AlphaFoldDB" id="A0A7K3W2A8"/>
<keyword evidence="3" id="KW-1185">Reference proteome</keyword>
<dbReference type="CDD" id="cd00332">
    <property type="entry name" value="PAL-HAL"/>
    <property type="match status" value="1"/>
</dbReference>
<evidence type="ECO:0000256" key="1">
    <source>
        <dbReference type="ARBA" id="ARBA00023239"/>
    </source>
</evidence>
<reference evidence="2 3" key="1">
    <citation type="submission" date="2020-02" db="EMBL/GenBank/DDBJ databases">
        <title>Geodermatophilus sabuli CPCC 205279 I12A-02694.</title>
        <authorList>
            <person name="Jiang Z."/>
        </authorList>
    </citation>
    <scope>NUCLEOTIDE SEQUENCE [LARGE SCALE GENOMIC DNA]</scope>
    <source>
        <strain evidence="2 3">I12A-02694</strain>
    </source>
</reference>